<dbReference type="EMBL" id="JQAT01000001">
    <property type="protein sequence ID" value="KRN29681.1"/>
    <property type="molecule type" value="Genomic_DNA"/>
</dbReference>
<dbReference type="CDD" id="cd06583">
    <property type="entry name" value="PGRP"/>
    <property type="match status" value="1"/>
</dbReference>
<dbReference type="GO" id="GO:0008745">
    <property type="term" value="F:N-acetylmuramoyl-L-alanine amidase activity"/>
    <property type="evidence" value="ECO:0007669"/>
    <property type="project" value="InterPro"/>
</dbReference>
<keyword evidence="4" id="KW-1185">Reference proteome</keyword>
<dbReference type="EMBL" id="JQAZ01000001">
    <property type="protein sequence ID" value="KRN33790.1"/>
    <property type="molecule type" value="Genomic_DNA"/>
</dbReference>
<dbReference type="SMART" id="SM00644">
    <property type="entry name" value="Ami_2"/>
    <property type="match status" value="1"/>
</dbReference>
<dbReference type="SUPFAM" id="SSF55846">
    <property type="entry name" value="N-acetylmuramoyl-L-alanine amidase-like"/>
    <property type="match status" value="1"/>
</dbReference>
<dbReference type="Gene3D" id="3.40.80.10">
    <property type="entry name" value="Peptidoglycan recognition protein-like"/>
    <property type="match status" value="1"/>
</dbReference>
<reference evidence="4 5" key="1">
    <citation type="journal article" date="2015" name="Genome Announc.">
        <title>Expanding the biotechnology potential of lactobacilli through comparative genomics of 213 strains and associated genera.</title>
        <authorList>
            <person name="Sun Z."/>
            <person name="Harris H.M."/>
            <person name="McCann A."/>
            <person name="Guo C."/>
            <person name="Argimon S."/>
            <person name="Zhang W."/>
            <person name="Yang X."/>
            <person name="Jeffery I.B."/>
            <person name="Cooney J.C."/>
            <person name="Kagawa T.F."/>
            <person name="Liu W."/>
            <person name="Song Y."/>
            <person name="Salvetti E."/>
            <person name="Wrobel A."/>
            <person name="Rasinkangas P."/>
            <person name="Parkhill J."/>
            <person name="Rea M.C."/>
            <person name="O'Sullivan O."/>
            <person name="Ritari J."/>
            <person name="Douillard F.P."/>
            <person name="Paul Ross R."/>
            <person name="Yang R."/>
            <person name="Briner A.E."/>
            <person name="Felis G.E."/>
            <person name="de Vos W.M."/>
            <person name="Barrangou R."/>
            <person name="Klaenhammer T.R."/>
            <person name="Caufield P.W."/>
            <person name="Cui Y."/>
            <person name="Zhang H."/>
            <person name="O'Toole P.W."/>
        </authorList>
    </citation>
    <scope>NUCLEOTIDE SEQUENCE [LARGE SCALE GENOMIC DNA]</scope>
    <source>
        <strain evidence="2 5">ATCC BAA-66</strain>
        <strain evidence="3 4">DSM 13344</strain>
    </source>
</reference>
<dbReference type="OrthoDB" id="9816557at2"/>
<protein>
    <recommendedName>
        <fullName evidence="1">N-acetylmuramoyl-L-alanine amidase domain-containing protein</fullName>
    </recommendedName>
</protein>
<proteinExistence type="predicted"/>
<organism evidence="2 5">
    <name type="scientific">Lactobacillus selangorensis</name>
    <dbReference type="NCBI Taxonomy" id="81857"/>
    <lineage>
        <taxon>Bacteria</taxon>
        <taxon>Bacillati</taxon>
        <taxon>Bacillota</taxon>
        <taxon>Bacilli</taxon>
        <taxon>Lactobacillales</taxon>
        <taxon>Lactobacillaceae</taxon>
        <taxon>Lactobacillus</taxon>
    </lineage>
</organism>
<dbReference type="RefSeq" id="WP_057768314.1">
    <property type="nucleotide sequence ID" value="NZ_JQAT01000001.1"/>
</dbReference>
<comment type="caution">
    <text evidence="2">The sequence shown here is derived from an EMBL/GenBank/DDBJ whole genome shotgun (WGS) entry which is preliminary data.</text>
</comment>
<feature type="domain" description="N-acetylmuramoyl-L-alanine amidase" evidence="1">
    <location>
        <begin position="12"/>
        <end position="152"/>
    </location>
</feature>
<dbReference type="AlphaFoldDB" id="A0A0R2FM57"/>
<dbReference type="GO" id="GO:0009253">
    <property type="term" value="P:peptidoglycan catabolic process"/>
    <property type="evidence" value="ECO:0007669"/>
    <property type="project" value="InterPro"/>
</dbReference>
<evidence type="ECO:0000313" key="5">
    <source>
        <dbReference type="Proteomes" id="UP000051751"/>
    </source>
</evidence>
<dbReference type="STRING" id="81857.IV38_GL000568"/>
<accession>A0A0R2FM57</accession>
<evidence type="ECO:0000313" key="3">
    <source>
        <dbReference type="EMBL" id="KRN33790.1"/>
    </source>
</evidence>
<dbReference type="Pfam" id="PF01510">
    <property type="entry name" value="Amidase_2"/>
    <property type="match status" value="1"/>
</dbReference>
<dbReference type="Proteomes" id="UP000051645">
    <property type="component" value="Unassembled WGS sequence"/>
</dbReference>
<evidence type="ECO:0000313" key="2">
    <source>
        <dbReference type="EMBL" id="KRN29681.1"/>
    </source>
</evidence>
<dbReference type="Proteomes" id="UP000051751">
    <property type="component" value="Unassembled WGS sequence"/>
</dbReference>
<evidence type="ECO:0000259" key="1">
    <source>
        <dbReference type="SMART" id="SM00644"/>
    </source>
</evidence>
<name>A0A0R2FM57_9LACO</name>
<evidence type="ECO:0000313" key="4">
    <source>
        <dbReference type="Proteomes" id="UP000051645"/>
    </source>
</evidence>
<gene>
    <name evidence="2" type="ORF">IV38_GL000568</name>
    <name evidence="3" type="ORF">IV40_GL000100</name>
</gene>
<sequence>MLTRFVKQRFIPNLPETGPTENRIIVLHEAGDYRHDSRQSLKKAVERMRQTPTERFVHYLIGGGHVTQLAPVGRIAWSAGPEADQAAYAQVELTNTNNPLLFMHDYEAYIHLIRRLAFAAEIPLTLDDDSENGIKSHAWVSAHYQGRHQDPWAYFDRFGVNQQLFAQDLLSGHIHRRMPVAPRDFSRVKEYYRVPDGQVLAVRAIPDRFAPVIAEYVGGQEIPYTFQLQLENHQWLGYATLLGQPRYLEIG</sequence>
<dbReference type="PATRIC" id="fig|81857.3.peg.572"/>
<dbReference type="InterPro" id="IPR036505">
    <property type="entry name" value="Amidase/PGRP_sf"/>
</dbReference>
<dbReference type="InterPro" id="IPR002502">
    <property type="entry name" value="Amidase_domain"/>
</dbReference>